<protein>
    <submittedName>
        <fullName evidence="6">Cytochrome P450 97B3</fullName>
    </submittedName>
</protein>
<dbReference type="GO" id="GO:0005506">
    <property type="term" value="F:iron ion binding"/>
    <property type="evidence" value="ECO:0007669"/>
    <property type="project" value="InterPro"/>
</dbReference>
<keyword evidence="3 4" id="KW-0408">Iron</keyword>
<dbReference type="PANTHER" id="PTHR24305:SF227">
    <property type="entry name" value="P450, PUTATIVE (EUROFUNG)-RELATED"/>
    <property type="match status" value="1"/>
</dbReference>
<dbReference type="GO" id="GO:0004497">
    <property type="term" value="F:monooxygenase activity"/>
    <property type="evidence" value="ECO:0007669"/>
    <property type="project" value="InterPro"/>
</dbReference>
<dbReference type="Proteomes" id="UP000182658">
    <property type="component" value="Unassembled WGS sequence"/>
</dbReference>
<dbReference type="InterPro" id="IPR001128">
    <property type="entry name" value="Cyt_P450"/>
</dbReference>
<keyword evidence="2 4" id="KW-0479">Metal-binding</keyword>
<accession>A0A1J7J646</accession>
<dbReference type="FunFam" id="1.10.630.10:FF:000051">
    <property type="entry name" value="Cytochrome P450 monooxygenase (Fum15)"/>
    <property type="match status" value="1"/>
</dbReference>
<keyword evidence="5" id="KW-0812">Transmembrane</keyword>
<dbReference type="STRING" id="1408157.A0A1J7J646"/>
<dbReference type="GO" id="GO:0016705">
    <property type="term" value="F:oxidoreductase activity, acting on paired donors, with incorporation or reduction of molecular oxygen"/>
    <property type="evidence" value="ECO:0007669"/>
    <property type="project" value="InterPro"/>
</dbReference>
<feature type="transmembrane region" description="Helical" evidence="5">
    <location>
        <begin position="28"/>
        <end position="51"/>
    </location>
</feature>
<gene>
    <name evidence="6" type="ORF">CONLIGDRAFT_48152</name>
</gene>
<evidence type="ECO:0000256" key="5">
    <source>
        <dbReference type="SAM" id="Phobius"/>
    </source>
</evidence>
<comment type="cofactor">
    <cofactor evidence="4">
        <name>heme</name>
        <dbReference type="ChEBI" id="CHEBI:30413"/>
    </cofactor>
</comment>
<evidence type="ECO:0000313" key="7">
    <source>
        <dbReference type="Proteomes" id="UP000182658"/>
    </source>
</evidence>
<keyword evidence="7" id="KW-1185">Reference proteome</keyword>
<dbReference type="Gene3D" id="1.10.630.10">
    <property type="entry name" value="Cytochrome P450"/>
    <property type="match status" value="1"/>
</dbReference>
<dbReference type="InterPro" id="IPR050121">
    <property type="entry name" value="Cytochrome_P450_monoxygenase"/>
</dbReference>
<keyword evidence="5" id="KW-0472">Membrane</keyword>
<dbReference type="InterPro" id="IPR036396">
    <property type="entry name" value="Cyt_P450_sf"/>
</dbReference>
<sequence length="555" mass="61824">MGLRWHAVTAISLIYAYFATSRTSVLGFLASFLVAWVVQFSLFAVWAVILYPTFFSPLSGLPEPSGNGWVMGQWRRIVDERPGGPMLDWTNSIPNNGLIRFRSLFNQERIMPVSPQALKEVLVTKNYDFTKPSEFVTGLGRLLGIGLFLAEGEEHKHQRRNLLPAFAFRHLKDLVPIFWDMSREGVLVMADKVLAEAQQNSDEEKLPPKTAVLEISDWASRMTLDIIGVTGLGRDFGATKDPDNDLAKTYNVLFSPSPQAQLLGMLQLFLPGWVVNMLPIKRNSTVGHASAEIRGLCADLIASKKRRLAAKTLDDHDILSVALESGGFTDENLVDQLMTFLAAGHETTATAMTWTIYMLCLHPEMQDRLREEVRSRLPSLDADATAAPVSALDFDHMPYLNAVCNESLRYHPPAPMSLRVSAVDTTICDQHVPKGTRVMIVPLAINRSRELWGPDAGEFKPDRWLPYFEGDKGAASGHAASNYAFLTFFHGPRSCIGQGFAKAEFACLLAAWVGRFRFELRDEKDRDEGKMKIKGIITARPADGLWVKATVLDGW</sequence>
<dbReference type="GO" id="GO:0020037">
    <property type="term" value="F:heme binding"/>
    <property type="evidence" value="ECO:0007669"/>
    <property type="project" value="InterPro"/>
</dbReference>
<dbReference type="PRINTS" id="PR00385">
    <property type="entry name" value="P450"/>
</dbReference>
<dbReference type="PANTHER" id="PTHR24305">
    <property type="entry name" value="CYTOCHROME P450"/>
    <property type="match status" value="1"/>
</dbReference>
<keyword evidence="5" id="KW-1133">Transmembrane helix</keyword>
<dbReference type="CDD" id="cd11069">
    <property type="entry name" value="CYP_FUM15-like"/>
    <property type="match status" value="1"/>
</dbReference>
<dbReference type="PRINTS" id="PR00463">
    <property type="entry name" value="EP450I"/>
</dbReference>
<dbReference type="EMBL" id="KV875093">
    <property type="protein sequence ID" value="OIW35254.1"/>
    <property type="molecule type" value="Genomic_DNA"/>
</dbReference>
<dbReference type="InParanoid" id="A0A1J7J646"/>
<dbReference type="InterPro" id="IPR002401">
    <property type="entry name" value="Cyt_P450_E_grp-I"/>
</dbReference>
<reference evidence="6 7" key="1">
    <citation type="submission" date="2016-10" db="EMBL/GenBank/DDBJ databases">
        <title>Draft genome sequence of Coniochaeta ligniaria NRRL30616, a lignocellulolytic fungus for bioabatement of inhibitors in plant biomass hydrolysates.</title>
        <authorList>
            <consortium name="DOE Joint Genome Institute"/>
            <person name="Jimenez D.J."/>
            <person name="Hector R.E."/>
            <person name="Riley R."/>
            <person name="Sun H."/>
            <person name="Grigoriev I.V."/>
            <person name="Van Elsas J.D."/>
            <person name="Nichols N.N."/>
        </authorList>
    </citation>
    <scope>NUCLEOTIDE SEQUENCE [LARGE SCALE GENOMIC DNA]</scope>
    <source>
        <strain evidence="6 7">NRRL 30616</strain>
    </source>
</reference>
<keyword evidence="1 4" id="KW-0349">Heme</keyword>
<dbReference type="AlphaFoldDB" id="A0A1J7J646"/>
<evidence type="ECO:0000256" key="4">
    <source>
        <dbReference type="PIRSR" id="PIRSR602401-1"/>
    </source>
</evidence>
<organism evidence="6 7">
    <name type="scientific">Coniochaeta ligniaria NRRL 30616</name>
    <dbReference type="NCBI Taxonomy" id="1408157"/>
    <lineage>
        <taxon>Eukaryota</taxon>
        <taxon>Fungi</taxon>
        <taxon>Dikarya</taxon>
        <taxon>Ascomycota</taxon>
        <taxon>Pezizomycotina</taxon>
        <taxon>Sordariomycetes</taxon>
        <taxon>Sordariomycetidae</taxon>
        <taxon>Coniochaetales</taxon>
        <taxon>Coniochaetaceae</taxon>
        <taxon>Coniochaeta</taxon>
    </lineage>
</organism>
<evidence type="ECO:0000256" key="1">
    <source>
        <dbReference type="ARBA" id="ARBA00022617"/>
    </source>
</evidence>
<proteinExistence type="predicted"/>
<evidence type="ECO:0000313" key="6">
    <source>
        <dbReference type="EMBL" id="OIW35254.1"/>
    </source>
</evidence>
<dbReference type="Pfam" id="PF00067">
    <property type="entry name" value="p450"/>
    <property type="match status" value="1"/>
</dbReference>
<evidence type="ECO:0000256" key="2">
    <source>
        <dbReference type="ARBA" id="ARBA00022723"/>
    </source>
</evidence>
<evidence type="ECO:0000256" key="3">
    <source>
        <dbReference type="ARBA" id="ARBA00023004"/>
    </source>
</evidence>
<name>A0A1J7J646_9PEZI</name>
<dbReference type="SUPFAM" id="SSF48264">
    <property type="entry name" value="Cytochrome P450"/>
    <property type="match status" value="1"/>
</dbReference>
<feature type="binding site" description="axial binding residue" evidence="4">
    <location>
        <position position="495"/>
    </location>
    <ligand>
        <name>heme</name>
        <dbReference type="ChEBI" id="CHEBI:30413"/>
    </ligand>
    <ligandPart>
        <name>Fe</name>
        <dbReference type="ChEBI" id="CHEBI:18248"/>
    </ligandPart>
</feature>
<dbReference type="OrthoDB" id="1470350at2759"/>